<name>A0A419WMS3_9BACT</name>
<protein>
    <submittedName>
        <fullName evidence="1">Uncharacterized protein DUF3168</fullName>
    </submittedName>
</protein>
<dbReference type="RefSeq" id="WP_120241439.1">
    <property type="nucleotide sequence ID" value="NZ_RAPQ01000012.1"/>
</dbReference>
<accession>A0A419WMS3</accession>
<reference evidence="1 2" key="1">
    <citation type="submission" date="2018-09" db="EMBL/GenBank/DDBJ databases">
        <title>Genomic Encyclopedia of Archaeal and Bacterial Type Strains, Phase II (KMG-II): from individual species to whole genera.</title>
        <authorList>
            <person name="Goeker M."/>
        </authorList>
    </citation>
    <scope>NUCLEOTIDE SEQUENCE [LARGE SCALE GENOMIC DNA]</scope>
    <source>
        <strain evidence="1 2">DSM 21950</strain>
    </source>
</reference>
<gene>
    <name evidence="1" type="ORF">BXY64_3730</name>
</gene>
<organism evidence="1 2">
    <name type="scientific">Marinifilum flexuosum</name>
    <dbReference type="NCBI Taxonomy" id="1117708"/>
    <lineage>
        <taxon>Bacteria</taxon>
        <taxon>Pseudomonadati</taxon>
        <taxon>Bacteroidota</taxon>
        <taxon>Bacteroidia</taxon>
        <taxon>Marinilabiliales</taxon>
        <taxon>Marinifilaceae</taxon>
    </lineage>
</organism>
<dbReference type="EMBL" id="RAPQ01000012">
    <property type="protein sequence ID" value="RKD96783.1"/>
    <property type="molecule type" value="Genomic_DNA"/>
</dbReference>
<comment type="caution">
    <text evidence="1">The sequence shown here is derived from an EMBL/GenBank/DDBJ whole genome shotgun (WGS) entry which is preliminary data.</text>
</comment>
<dbReference type="Pfam" id="PF11367">
    <property type="entry name" value="Tail_completion_gp17"/>
    <property type="match status" value="1"/>
</dbReference>
<evidence type="ECO:0000313" key="2">
    <source>
        <dbReference type="Proteomes" id="UP000284531"/>
    </source>
</evidence>
<dbReference type="AlphaFoldDB" id="A0A419WMS3"/>
<dbReference type="Proteomes" id="UP000284531">
    <property type="component" value="Unassembled WGS sequence"/>
</dbReference>
<dbReference type="InterPro" id="IPR021508">
    <property type="entry name" value="Gp17-like"/>
</dbReference>
<sequence>MVYEVLQALITDIELLPIVGAQAQALPFATYQVIDSEPNDDMYETNDFEHRVQINVYAKTYIEVQSLCGSIYDKLQRKSGIIGGVDVASIRLIDERDSNIEDRRVSGKQLDYKIIIR</sequence>
<evidence type="ECO:0000313" key="1">
    <source>
        <dbReference type="EMBL" id="RKD96783.1"/>
    </source>
</evidence>
<proteinExistence type="predicted"/>
<keyword evidence="2" id="KW-1185">Reference proteome</keyword>